<dbReference type="Proteomes" id="UP000019484">
    <property type="component" value="Unassembled WGS sequence"/>
</dbReference>
<proteinExistence type="predicted"/>
<dbReference type="PROSITE" id="PS50097">
    <property type="entry name" value="BTB"/>
    <property type="match status" value="1"/>
</dbReference>
<organism evidence="3 4">
    <name type="scientific">Capronia coronata CBS 617.96</name>
    <dbReference type="NCBI Taxonomy" id="1182541"/>
    <lineage>
        <taxon>Eukaryota</taxon>
        <taxon>Fungi</taxon>
        <taxon>Dikarya</taxon>
        <taxon>Ascomycota</taxon>
        <taxon>Pezizomycotina</taxon>
        <taxon>Eurotiomycetes</taxon>
        <taxon>Chaetothyriomycetidae</taxon>
        <taxon>Chaetothyriales</taxon>
        <taxon>Herpotrichiellaceae</taxon>
        <taxon>Capronia</taxon>
    </lineage>
</organism>
<evidence type="ECO:0000256" key="1">
    <source>
        <dbReference type="SAM" id="MobiDB-lite"/>
    </source>
</evidence>
<dbReference type="InterPro" id="IPR011333">
    <property type="entry name" value="SKP1/BTB/POZ_sf"/>
</dbReference>
<evidence type="ECO:0000259" key="2">
    <source>
        <dbReference type="PROSITE" id="PS50097"/>
    </source>
</evidence>
<protein>
    <recommendedName>
        <fullName evidence="2">BTB domain-containing protein</fullName>
    </recommendedName>
</protein>
<dbReference type="CDD" id="cd18186">
    <property type="entry name" value="BTB_POZ_ZBTB_KLHL-like"/>
    <property type="match status" value="1"/>
</dbReference>
<accession>W9YP21</accession>
<comment type="caution">
    <text evidence="3">The sequence shown here is derived from an EMBL/GenBank/DDBJ whole genome shotgun (WGS) entry which is preliminary data.</text>
</comment>
<dbReference type="EMBL" id="AMWN01000002">
    <property type="protein sequence ID" value="EXJ94687.1"/>
    <property type="molecule type" value="Genomic_DNA"/>
</dbReference>
<gene>
    <name evidence="3" type="ORF">A1O1_03084</name>
</gene>
<feature type="region of interest" description="Disordered" evidence="1">
    <location>
        <begin position="247"/>
        <end position="302"/>
    </location>
</feature>
<keyword evidence="4" id="KW-1185">Reference proteome</keyword>
<dbReference type="GeneID" id="19157980"/>
<evidence type="ECO:0000313" key="4">
    <source>
        <dbReference type="Proteomes" id="UP000019484"/>
    </source>
</evidence>
<evidence type="ECO:0000313" key="3">
    <source>
        <dbReference type="EMBL" id="EXJ94687.1"/>
    </source>
</evidence>
<sequence length="302" mass="34774">MKRNTFLEQERTDFDMTIECSGRVWKLHRRFAANSLYLRSKFNVANPQPHTTVEIDNINFTSCRMDLYLLWLYTGRFTVLSRWVDELWREDDLEGILEILVLATVTPGEDYLFRQAQQEVAERFATKLWILTDADALDSANKTRHSVDQCLEILFEQETKTHRLDQLREAIMVEIFTKAGQLFPKHKWLETWIGRSPAFKAVFRAVRQQLLEKGHIIRTQIPDDGDTELADARCEEFHDIWLGEEPVQDATFPSPPPSASASGGQDENAPRTKGAKVSFADDAVEQSADDQAPSQPGERDEW</sequence>
<dbReference type="OrthoDB" id="10437610at2759"/>
<dbReference type="InterPro" id="IPR000210">
    <property type="entry name" value="BTB/POZ_dom"/>
</dbReference>
<dbReference type="Gene3D" id="3.30.710.10">
    <property type="entry name" value="Potassium Channel Kv1.1, Chain A"/>
    <property type="match status" value="1"/>
</dbReference>
<dbReference type="HOGENOM" id="CLU_921325_0_0_1"/>
<reference evidence="3 4" key="1">
    <citation type="submission" date="2013-03" db="EMBL/GenBank/DDBJ databases">
        <title>The Genome Sequence of Capronia coronata CBS 617.96.</title>
        <authorList>
            <consortium name="The Broad Institute Genomics Platform"/>
            <person name="Cuomo C."/>
            <person name="de Hoog S."/>
            <person name="Gorbushina A."/>
            <person name="Walker B."/>
            <person name="Young S.K."/>
            <person name="Zeng Q."/>
            <person name="Gargeya S."/>
            <person name="Fitzgerald M."/>
            <person name="Haas B."/>
            <person name="Abouelleil A."/>
            <person name="Allen A.W."/>
            <person name="Alvarado L."/>
            <person name="Arachchi H.M."/>
            <person name="Berlin A.M."/>
            <person name="Chapman S.B."/>
            <person name="Gainer-Dewar J."/>
            <person name="Goldberg J."/>
            <person name="Griggs A."/>
            <person name="Gujja S."/>
            <person name="Hansen M."/>
            <person name="Howarth C."/>
            <person name="Imamovic A."/>
            <person name="Ireland A."/>
            <person name="Larimer J."/>
            <person name="McCowan C."/>
            <person name="Murphy C."/>
            <person name="Pearson M."/>
            <person name="Poon T.W."/>
            <person name="Priest M."/>
            <person name="Roberts A."/>
            <person name="Saif S."/>
            <person name="Shea T."/>
            <person name="Sisk P."/>
            <person name="Sykes S."/>
            <person name="Wortman J."/>
            <person name="Nusbaum C."/>
            <person name="Birren B."/>
        </authorList>
    </citation>
    <scope>NUCLEOTIDE SEQUENCE [LARGE SCALE GENOMIC DNA]</scope>
    <source>
        <strain evidence="3 4">CBS 617.96</strain>
    </source>
</reference>
<feature type="domain" description="BTB" evidence="2">
    <location>
        <begin position="14"/>
        <end position="81"/>
    </location>
</feature>
<name>W9YP21_9EURO</name>
<dbReference type="RefSeq" id="XP_007722181.1">
    <property type="nucleotide sequence ID" value="XM_007723991.1"/>
</dbReference>
<dbReference type="AlphaFoldDB" id="W9YP21"/>